<keyword evidence="3" id="KW-1185">Reference proteome</keyword>
<organism evidence="2 3">
    <name type="scientific">Seonamhaeicola marinus</name>
    <dbReference type="NCBI Taxonomy" id="1912246"/>
    <lineage>
        <taxon>Bacteria</taxon>
        <taxon>Pseudomonadati</taxon>
        <taxon>Bacteroidota</taxon>
        <taxon>Flavobacteriia</taxon>
        <taxon>Flavobacteriales</taxon>
        <taxon>Flavobacteriaceae</taxon>
    </lineage>
</organism>
<name>A0A5D0HKX5_9FLAO</name>
<dbReference type="EMBL" id="VSDQ01000718">
    <property type="protein sequence ID" value="TYA71971.1"/>
    <property type="molecule type" value="Genomic_DNA"/>
</dbReference>
<protein>
    <submittedName>
        <fullName evidence="2">Uncharacterized protein</fullName>
    </submittedName>
</protein>
<evidence type="ECO:0000313" key="2">
    <source>
        <dbReference type="EMBL" id="TYA71971.1"/>
    </source>
</evidence>
<dbReference type="Proteomes" id="UP000323930">
    <property type="component" value="Unassembled WGS sequence"/>
</dbReference>
<dbReference type="RefSeq" id="WP_148544957.1">
    <property type="nucleotide sequence ID" value="NZ_VSDQ01000718.1"/>
</dbReference>
<reference evidence="2 3" key="1">
    <citation type="submission" date="2019-08" db="EMBL/GenBank/DDBJ databases">
        <title>Seonamhaeicola sediminis sp. nov., isolated from marine sediment.</title>
        <authorList>
            <person name="Cao W.R."/>
        </authorList>
    </citation>
    <scope>NUCLEOTIDE SEQUENCE [LARGE SCALE GENOMIC DNA]</scope>
    <source>
        <strain evidence="2 3">B011</strain>
    </source>
</reference>
<accession>A0A5D0HKX5</accession>
<proteinExistence type="predicted"/>
<keyword evidence="1" id="KW-0812">Transmembrane</keyword>
<dbReference type="OrthoDB" id="1200496at2"/>
<sequence>MKRSKRNKTRGFSILFPALTIISIASISILSSFYEKSWSFRWNDIRKPIKDSIEVALWSGYTKGIGPNGRHYTKAKNTRFWIMNNASTKELLQLTDYPNGTIKALAYEGLIKRPDYNEKENLLVKSINDNDYKVYFSAGCTGIEIEICEYLIQFELQIDPKSPRFVDPPFEKHDLSQAEINRVLDLFYQRKIKSGVF</sequence>
<keyword evidence="1" id="KW-1133">Transmembrane helix</keyword>
<keyword evidence="1" id="KW-0472">Membrane</keyword>
<comment type="caution">
    <text evidence="2">The sequence shown here is derived from an EMBL/GenBank/DDBJ whole genome shotgun (WGS) entry which is preliminary data.</text>
</comment>
<feature type="transmembrane region" description="Helical" evidence="1">
    <location>
        <begin position="12"/>
        <end position="34"/>
    </location>
</feature>
<evidence type="ECO:0000256" key="1">
    <source>
        <dbReference type="SAM" id="Phobius"/>
    </source>
</evidence>
<dbReference type="AlphaFoldDB" id="A0A5D0HKX5"/>
<gene>
    <name evidence="2" type="ORF">FUA24_20700</name>
</gene>
<evidence type="ECO:0000313" key="3">
    <source>
        <dbReference type="Proteomes" id="UP000323930"/>
    </source>
</evidence>